<dbReference type="SUPFAM" id="SSF81901">
    <property type="entry name" value="HCP-like"/>
    <property type="match status" value="1"/>
</dbReference>
<feature type="chain" id="PRO_5045329720" description="Sel1 repeat family protein" evidence="1">
    <location>
        <begin position="28"/>
        <end position="281"/>
    </location>
</feature>
<evidence type="ECO:0008006" key="4">
    <source>
        <dbReference type="Google" id="ProtNLM"/>
    </source>
</evidence>
<proteinExistence type="predicted"/>
<accession>A0ABT8DZ62</accession>
<keyword evidence="3" id="KW-1185">Reference proteome</keyword>
<reference evidence="2 3" key="1">
    <citation type="submission" date="2023-06" db="EMBL/GenBank/DDBJ databases">
        <title>Pelomonas sp. PFR6 16S ribosomal RNA gene Genome sequencing and assembly.</title>
        <authorList>
            <person name="Woo H."/>
        </authorList>
    </citation>
    <scope>NUCLEOTIDE SEQUENCE [LARGE SCALE GENOMIC DNA]</scope>
    <source>
        <strain evidence="2 3">PFR6</strain>
    </source>
</reference>
<evidence type="ECO:0000313" key="3">
    <source>
        <dbReference type="Proteomes" id="UP001228044"/>
    </source>
</evidence>
<evidence type="ECO:0000313" key="2">
    <source>
        <dbReference type="EMBL" id="MDN3922882.1"/>
    </source>
</evidence>
<dbReference type="Proteomes" id="UP001228044">
    <property type="component" value="Unassembled WGS sequence"/>
</dbReference>
<feature type="signal peptide" evidence="1">
    <location>
        <begin position="1"/>
        <end position="27"/>
    </location>
</feature>
<sequence>MRRLRSAGPTLSLLGGLLLLAPVAAPAAEQRPAPTRLETQAIDDVLVALQHRDCKLAAARLNEGMARKYAGIYLMAGTMYEQGLCLKPDWDRAARMYLMAHEAGHDAGAQRLVAGYAAPGRDPAAALWWASKHWPQNLLPECASAKSLVDQPEAFVEALRAWPAGRLRACVYVLGVTAALAGEVEYPSKGVQFSLDGELQMSFKPAAGTIEWTPLKLEMRQMTGAMNGDAVRDRDSRWVKDSFRSYLDEVAAGVLKRYPRPEGIDPAWRVEQVYAFQLQQE</sequence>
<gene>
    <name evidence="2" type="ORF">QWJ38_21530</name>
</gene>
<dbReference type="RefSeq" id="WP_290361192.1">
    <property type="nucleotide sequence ID" value="NZ_JAUHHC010000006.1"/>
</dbReference>
<organism evidence="2 3">
    <name type="scientific">Roseateles violae</name>
    <dbReference type="NCBI Taxonomy" id="3058042"/>
    <lineage>
        <taxon>Bacteria</taxon>
        <taxon>Pseudomonadati</taxon>
        <taxon>Pseudomonadota</taxon>
        <taxon>Betaproteobacteria</taxon>
        <taxon>Burkholderiales</taxon>
        <taxon>Sphaerotilaceae</taxon>
        <taxon>Roseateles</taxon>
    </lineage>
</organism>
<evidence type="ECO:0000256" key="1">
    <source>
        <dbReference type="SAM" id="SignalP"/>
    </source>
</evidence>
<keyword evidence="1" id="KW-0732">Signal</keyword>
<dbReference type="EMBL" id="JAUHHC010000006">
    <property type="protein sequence ID" value="MDN3922882.1"/>
    <property type="molecule type" value="Genomic_DNA"/>
</dbReference>
<protein>
    <recommendedName>
        <fullName evidence="4">Sel1 repeat family protein</fullName>
    </recommendedName>
</protein>
<comment type="caution">
    <text evidence="2">The sequence shown here is derived from an EMBL/GenBank/DDBJ whole genome shotgun (WGS) entry which is preliminary data.</text>
</comment>
<name>A0ABT8DZ62_9BURK</name>